<dbReference type="Gene3D" id="3.10.180.10">
    <property type="entry name" value="2,3-Dihydroxybiphenyl 1,2-Dioxygenase, domain 1"/>
    <property type="match status" value="1"/>
</dbReference>
<dbReference type="OMA" id="EQPWGQR"/>
<evidence type="ECO:0000313" key="7">
    <source>
        <dbReference type="Proteomes" id="UP000372533"/>
    </source>
</evidence>
<name>A0A069A3L1_CLODI</name>
<dbReference type="Proteomes" id="UP000411588">
    <property type="component" value="Unassembled WGS sequence"/>
</dbReference>
<evidence type="ECO:0000313" key="5">
    <source>
        <dbReference type="EMBL" id="VFD31856.1"/>
    </source>
</evidence>
<dbReference type="CDD" id="cd09011">
    <property type="entry name" value="VOC_like"/>
    <property type="match status" value="1"/>
</dbReference>
<evidence type="ECO:0000313" key="8">
    <source>
        <dbReference type="Proteomes" id="UP000411588"/>
    </source>
</evidence>
<feature type="domain" description="Glyoxalase-like" evidence="1">
    <location>
        <begin position="5"/>
        <end position="121"/>
    </location>
</feature>
<dbReference type="InterPro" id="IPR029068">
    <property type="entry name" value="Glyas_Bleomycin-R_OHBP_Dase"/>
</dbReference>
<dbReference type="EMBL" id="LK932479">
    <property type="protein sequence ID" value="CDS83973.1"/>
    <property type="molecule type" value="Genomic_DNA"/>
</dbReference>
<evidence type="ECO:0000259" key="1">
    <source>
        <dbReference type="Pfam" id="PF12681"/>
    </source>
</evidence>
<dbReference type="SUPFAM" id="SSF54593">
    <property type="entry name" value="Glyoxalase/Bleomycin resistance protein/Dihydroxybiphenyl dioxygenase"/>
    <property type="match status" value="1"/>
</dbReference>
<dbReference type="EMBL" id="LK932364">
    <property type="protein sequence ID" value="CDS84422.1"/>
    <property type="molecule type" value="Genomic_DNA"/>
</dbReference>
<dbReference type="EMBL" id="LK933105">
    <property type="protein sequence ID" value="CDT31228.1"/>
    <property type="molecule type" value="Genomic_DNA"/>
</dbReference>
<sequence length="156" mass="18595">MKYQVSLLAVKDIEVSKKFYKELFEQEIELDLGKNVTFKGGFAIQEDFAWLTGINPDTIIQKSNNMELYFEVDDFDEFIEKLNYYKDVEFVHKPLKHEWQQRVVRIYDPDKHIIEIGESMEVIARRYLSEGYSVEETSKIIQHPIEFVKQCENSKE</sequence>
<reference evidence="6 7" key="2">
    <citation type="submission" date="2019-04" db="EMBL/GenBank/DDBJ databases">
        <authorList>
            <consortium name="Pathogen Informatics"/>
        </authorList>
    </citation>
    <scope>NUCLEOTIDE SEQUENCE [LARGE SCALE GENOMIC DNA]</scope>
    <source>
        <strain evidence="8">clo34</strain>
        <strain evidence="5">Clo34</strain>
        <strain evidence="7">tl291</strain>
        <strain evidence="6">Tl291</strain>
    </source>
</reference>
<evidence type="ECO:0000313" key="2">
    <source>
        <dbReference type="EMBL" id="CDS83973.1"/>
    </source>
</evidence>
<dbReference type="EMBL" id="CAAJVP010000007">
    <property type="protein sequence ID" value="VHY06177.1"/>
    <property type="molecule type" value="Genomic_DNA"/>
</dbReference>
<evidence type="ECO:0000313" key="3">
    <source>
        <dbReference type="EMBL" id="CDS84422.1"/>
    </source>
</evidence>
<accession>A0A069A3L1</accession>
<gene>
    <name evidence="4" type="ORF">BN1095_430002</name>
    <name evidence="2" type="ORF">BN1096_290002</name>
    <name evidence="3" type="ORF">BN1097_290002</name>
    <name evidence="6" type="ORF">SAMEA1402366_01813</name>
    <name evidence="5" type="ORF">SAMEA1402399_01831</name>
</gene>
<dbReference type="EMBL" id="CAADAN010000005">
    <property type="protein sequence ID" value="VFD31856.1"/>
    <property type="molecule type" value="Genomic_DNA"/>
</dbReference>
<evidence type="ECO:0000313" key="6">
    <source>
        <dbReference type="EMBL" id="VHY06177.1"/>
    </source>
</evidence>
<dbReference type="AlphaFoldDB" id="A0A069A3L1"/>
<dbReference type="Pfam" id="PF12681">
    <property type="entry name" value="Glyoxalase_2"/>
    <property type="match status" value="1"/>
</dbReference>
<proteinExistence type="predicted"/>
<organism evidence="2">
    <name type="scientific">Clostridioides difficile</name>
    <name type="common">Peptoclostridium difficile</name>
    <dbReference type="NCBI Taxonomy" id="1496"/>
    <lineage>
        <taxon>Bacteria</taxon>
        <taxon>Bacillati</taxon>
        <taxon>Bacillota</taxon>
        <taxon>Clostridia</taxon>
        <taxon>Peptostreptococcales</taxon>
        <taxon>Peptostreptococcaceae</taxon>
        <taxon>Clostridioides</taxon>
    </lineage>
</organism>
<evidence type="ECO:0000313" key="4">
    <source>
        <dbReference type="EMBL" id="CDT31228.1"/>
    </source>
</evidence>
<protein>
    <submittedName>
        <fullName evidence="2 5">Glyoxalase</fullName>
    </submittedName>
</protein>
<dbReference type="KEGG" id="pdf:CD630DERM_06710"/>
<reference evidence="2" key="1">
    <citation type="submission" date="2014-07" db="EMBL/GenBank/DDBJ databases">
        <authorList>
            <person name="Monot Marc"/>
        </authorList>
    </citation>
    <scope>NUCLEOTIDE SEQUENCE</scope>
    <source>
        <strain evidence="4">7032989</strain>
        <strain evidence="3">7032994</strain>
    </source>
</reference>
<dbReference type="RefSeq" id="WP_009888463.1">
    <property type="nucleotide sequence ID" value="NZ_BBYB01000015.1"/>
</dbReference>
<dbReference type="InterPro" id="IPR025870">
    <property type="entry name" value="Glyoxalase-like_dom"/>
</dbReference>
<dbReference type="Proteomes" id="UP000372533">
    <property type="component" value="Unassembled WGS sequence"/>
</dbReference>